<proteinExistence type="predicted"/>
<keyword evidence="1" id="KW-0812">Transmembrane</keyword>
<evidence type="ECO:0000313" key="3">
    <source>
        <dbReference type="Proteomes" id="UP000287651"/>
    </source>
</evidence>
<dbReference type="AlphaFoldDB" id="A0A426Y2G1"/>
<comment type="caution">
    <text evidence="2">The sequence shown here is derived from an EMBL/GenBank/DDBJ whole genome shotgun (WGS) entry which is preliminary data.</text>
</comment>
<feature type="transmembrane region" description="Helical" evidence="1">
    <location>
        <begin position="77"/>
        <end position="103"/>
    </location>
</feature>
<protein>
    <submittedName>
        <fullName evidence="2">Uncharacterized protein</fullName>
    </submittedName>
</protein>
<accession>A0A426Y2G1</accession>
<organism evidence="2 3">
    <name type="scientific">Ensete ventricosum</name>
    <name type="common">Abyssinian banana</name>
    <name type="synonym">Musa ensete</name>
    <dbReference type="NCBI Taxonomy" id="4639"/>
    <lineage>
        <taxon>Eukaryota</taxon>
        <taxon>Viridiplantae</taxon>
        <taxon>Streptophyta</taxon>
        <taxon>Embryophyta</taxon>
        <taxon>Tracheophyta</taxon>
        <taxon>Spermatophyta</taxon>
        <taxon>Magnoliopsida</taxon>
        <taxon>Liliopsida</taxon>
        <taxon>Zingiberales</taxon>
        <taxon>Musaceae</taxon>
        <taxon>Ensete</taxon>
    </lineage>
</organism>
<name>A0A426Y2G1_ENSVE</name>
<keyword evidence="1" id="KW-1133">Transmembrane helix</keyword>
<gene>
    <name evidence="2" type="ORF">B296_00041232</name>
</gene>
<dbReference type="EMBL" id="AMZH03015497">
    <property type="protein sequence ID" value="RRT45955.1"/>
    <property type="molecule type" value="Genomic_DNA"/>
</dbReference>
<evidence type="ECO:0000256" key="1">
    <source>
        <dbReference type="SAM" id="Phobius"/>
    </source>
</evidence>
<reference evidence="2 3" key="1">
    <citation type="journal article" date="2014" name="Agronomy (Basel)">
        <title>A Draft Genome Sequence for Ensete ventricosum, the Drought-Tolerant Tree Against Hunger.</title>
        <authorList>
            <person name="Harrison J."/>
            <person name="Moore K.A."/>
            <person name="Paszkiewicz K."/>
            <person name="Jones T."/>
            <person name="Grant M."/>
            <person name="Ambacheew D."/>
            <person name="Muzemil S."/>
            <person name="Studholme D.J."/>
        </authorList>
    </citation>
    <scope>NUCLEOTIDE SEQUENCE [LARGE SCALE GENOMIC DNA]</scope>
</reference>
<evidence type="ECO:0000313" key="2">
    <source>
        <dbReference type="EMBL" id="RRT45955.1"/>
    </source>
</evidence>
<keyword evidence="1" id="KW-0472">Membrane</keyword>
<dbReference type="Proteomes" id="UP000287651">
    <property type="component" value="Unassembled WGS sequence"/>
</dbReference>
<sequence length="112" mass="12792">MKNLWNNMISFSSLQEFMSLTFIQGKLRAFAPCFIFYFDSRHAAWIFHQVLPKLLYPSIYIKLMVALASTIPQANPLLSLIFTSALSVPSFNVAIVAPPLDLVMHLPMHYLM</sequence>